<reference evidence="20 21" key="1">
    <citation type="journal article" date="2019" name="Int. J. Syst. Evol. Microbiol.">
        <title>The Global Catalogue of Microorganisms (GCM) 10K type strain sequencing project: providing services to taxonomists for standard genome sequencing and annotation.</title>
        <authorList>
            <consortium name="The Broad Institute Genomics Platform"/>
            <consortium name="The Broad Institute Genome Sequencing Center for Infectious Disease"/>
            <person name="Wu L."/>
            <person name="Ma J."/>
        </authorList>
    </citation>
    <scope>NUCLEOTIDE SEQUENCE [LARGE SCALE GENOMIC DNA]</scope>
    <source>
        <strain evidence="20 21">JCM 15089</strain>
    </source>
</reference>
<dbReference type="Pfam" id="PF13614">
    <property type="entry name" value="AAA_31"/>
    <property type="match status" value="1"/>
</dbReference>
<dbReference type="InterPro" id="IPR003856">
    <property type="entry name" value="LPS_length_determ_N"/>
</dbReference>
<dbReference type="InterPro" id="IPR027417">
    <property type="entry name" value="P-loop_NTPase"/>
</dbReference>
<dbReference type="RefSeq" id="WP_166932014.1">
    <property type="nucleotide sequence ID" value="NZ_BAAADD010000002.1"/>
</dbReference>
<dbReference type="Gene3D" id="3.40.50.300">
    <property type="entry name" value="P-loop containing nucleotide triphosphate hydrolases"/>
    <property type="match status" value="1"/>
</dbReference>
<accession>A0ABN1E8B1</accession>
<evidence type="ECO:0000256" key="14">
    <source>
        <dbReference type="ARBA" id="ARBA00023137"/>
    </source>
</evidence>
<evidence type="ECO:0000256" key="8">
    <source>
        <dbReference type="ARBA" id="ARBA00022692"/>
    </source>
</evidence>
<evidence type="ECO:0000256" key="11">
    <source>
        <dbReference type="ARBA" id="ARBA00022840"/>
    </source>
</evidence>
<keyword evidence="10" id="KW-0418">Kinase</keyword>
<comment type="subcellular location">
    <subcellularLocation>
        <location evidence="1">Cell inner membrane</location>
        <topology evidence="1">Multi-pass membrane protein</topology>
    </subcellularLocation>
</comment>
<evidence type="ECO:0000256" key="1">
    <source>
        <dbReference type="ARBA" id="ARBA00004429"/>
    </source>
</evidence>
<evidence type="ECO:0000256" key="10">
    <source>
        <dbReference type="ARBA" id="ARBA00022777"/>
    </source>
</evidence>
<evidence type="ECO:0000259" key="19">
    <source>
        <dbReference type="Pfam" id="PF13614"/>
    </source>
</evidence>
<evidence type="ECO:0000256" key="12">
    <source>
        <dbReference type="ARBA" id="ARBA00022989"/>
    </source>
</evidence>
<evidence type="ECO:0000256" key="17">
    <source>
        <dbReference type="SAM" id="Phobius"/>
    </source>
</evidence>
<evidence type="ECO:0000256" key="16">
    <source>
        <dbReference type="SAM" id="Coils"/>
    </source>
</evidence>
<dbReference type="EC" id="2.7.10.2" evidence="4"/>
<comment type="similarity">
    <text evidence="2">Belongs to the CpsD/CapB family.</text>
</comment>
<keyword evidence="7" id="KW-0808">Transferase</keyword>
<dbReference type="Proteomes" id="UP001499951">
    <property type="component" value="Unassembled WGS sequence"/>
</dbReference>
<evidence type="ECO:0000313" key="20">
    <source>
        <dbReference type="EMBL" id="GAA0561159.1"/>
    </source>
</evidence>
<feature type="domain" description="AAA" evidence="19">
    <location>
        <begin position="558"/>
        <end position="691"/>
    </location>
</feature>
<dbReference type="EMBL" id="BAAADD010000002">
    <property type="protein sequence ID" value="GAA0561159.1"/>
    <property type="molecule type" value="Genomic_DNA"/>
</dbReference>
<proteinExistence type="inferred from homology"/>
<comment type="similarity">
    <text evidence="3">Belongs to the etk/wzc family.</text>
</comment>
<comment type="caution">
    <text evidence="20">The sequence shown here is derived from an EMBL/GenBank/DDBJ whole genome shotgun (WGS) entry which is preliminary data.</text>
</comment>
<evidence type="ECO:0000256" key="15">
    <source>
        <dbReference type="ARBA" id="ARBA00051245"/>
    </source>
</evidence>
<organism evidence="20 21">
    <name type="scientific">Rhizomicrobium electricum</name>
    <dbReference type="NCBI Taxonomy" id="480070"/>
    <lineage>
        <taxon>Bacteria</taxon>
        <taxon>Pseudomonadati</taxon>
        <taxon>Pseudomonadota</taxon>
        <taxon>Alphaproteobacteria</taxon>
        <taxon>Micropepsales</taxon>
        <taxon>Micropepsaceae</taxon>
        <taxon>Rhizomicrobium</taxon>
    </lineage>
</organism>
<keyword evidence="5" id="KW-1003">Cell membrane</keyword>
<evidence type="ECO:0000256" key="13">
    <source>
        <dbReference type="ARBA" id="ARBA00023136"/>
    </source>
</evidence>
<evidence type="ECO:0000256" key="5">
    <source>
        <dbReference type="ARBA" id="ARBA00022475"/>
    </source>
</evidence>
<keyword evidence="8 17" id="KW-0812">Transmembrane</keyword>
<evidence type="ECO:0000256" key="4">
    <source>
        <dbReference type="ARBA" id="ARBA00011903"/>
    </source>
</evidence>
<keyword evidence="16" id="KW-0175">Coiled coil</keyword>
<sequence>MTIEKSIPIAESFAQDPQTETQFGEERGFSLLDLLRIIRVRRKIIVGTAAIVVALVTVIVLEMTPLYSATAVVMLDQRKHNLEDTAAVLSGLPSDQATIQNQVQILTSLELAGRVVDKEKLREDPEFNPKLSGLSALLGAINPVNWFGTRKTEADAQEVDLERSAVIHRFLDRISVSPIGLSTAMKVSFQSESPQKAARLAGAVANAYVEDQLEAKFSATQKATQWLSGRISELSQKAQLADAAVQQYKAEHNITTTTTGGSVVEQQIAQISAQLTAAKTDLAEKQANYGRLAALARTGHAAASSQVLASPVVAALRAQESQLTSQIANLESKYGARHPKMLDLMAQKQMLQGKIDEEIQRFVDSARNDVDVAASHVASLQGSLRDAENQGAGQNQANVQLTALQSAATSARAMYEAFLGRLNQTQGQEGIQTPDARIISNPEIPTSASYPKKTLAIGISIPAGLILGLMLAFMAERLDSGFRTTAEVERALGLPVLATVPEVAQPKEGSPINAAELVIKKPMSSFAESLRGLQLGLQLSNVDKQPKVVVITSSVPSEGKTTVALSLARIAARGGMNAVIVDGDMRRPNVANTAELGARDKGLIEYLTDKAGLEEVLHKDPISDAKILPCLSTPASPTDVLASNAMRKLVADLRERFDLVIIDSAPLLPVNDTKILSLLADAVLMVIRWEKTPRDAAANAARILMDVRAPVAGVSLTRADNERFRYYSYGYQSYHHYSKYYAD</sequence>
<feature type="domain" description="Polysaccharide chain length determinant N-terminal" evidence="18">
    <location>
        <begin position="29"/>
        <end position="118"/>
    </location>
</feature>
<evidence type="ECO:0000256" key="7">
    <source>
        <dbReference type="ARBA" id="ARBA00022679"/>
    </source>
</evidence>
<feature type="transmembrane region" description="Helical" evidence="17">
    <location>
        <begin position="44"/>
        <end position="67"/>
    </location>
</feature>
<protein>
    <recommendedName>
        <fullName evidence="4">non-specific protein-tyrosine kinase</fullName>
        <ecNumber evidence="4">2.7.10.2</ecNumber>
    </recommendedName>
</protein>
<keyword evidence="12 17" id="KW-1133">Transmembrane helix</keyword>
<dbReference type="SUPFAM" id="SSF52540">
    <property type="entry name" value="P-loop containing nucleoside triphosphate hydrolases"/>
    <property type="match status" value="1"/>
</dbReference>
<gene>
    <name evidence="20" type="ORF">GCM10008942_06980</name>
</gene>
<keyword evidence="11" id="KW-0067">ATP-binding</keyword>
<evidence type="ECO:0000256" key="6">
    <source>
        <dbReference type="ARBA" id="ARBA00022519"/>
    </source>
</evidence>
<evidence type="ECO:0000259" key="18">
    <source>
        <dbReference type="Pfam" id="PF02706"/>
    </source>
</evidence>
<dbReference type="InterPro" id="IPR050445">
    <property type="entry name" value="Bact_polysacc_biosynth/exp"/>
</dbReference>
<comment type="catalytic activity">
    <reaction evidence="15">
        <text>L-tyrosyl-[protein] + ATP = O-phospho-L-tyrosyl-[protein] + ADP + H(+)</text>
        <dbReference type="Rhea" id="RHEA:10596"/>
        <dbReference type="Rhea" id="RHEA-COMP:10136"/>
        <dbReference type="Rhea" id="RHEA-COMP:20101"/>
        <dbReference type="ChEBI" id="CHEBI:15378"/>
        <dbReference type="ChEBI" id="CHEBI:30616"/>
        <dbReference type="ChEBI" id="CHEBI:46858"/>
        <dbReference type="ChEBI" id="CHEBI:61978"/>
        <dbReference type="ChEBI" id="CHEBI:456216"/>
        <dbReference type="EC" id="2.7.10.2"/>
    </reaction>
</comment>
<keyword evidence="6" id="KW-0997">Cell inner membrane</keyword>
<evidence type="ECO:0000256" key="3">
    <source>
        <dbReference type="ARBA" id="ARBA00008883"/>
    </source>
</evidence>
<keyword evidence="14" id="KW-0829">Tyrosine-protein kinase</keyword>
<keyword evidence="13 17" id="KW-0472">Membrane</keyword>
<keyword evidence="21" id="KW-1185">Reference proteome</keyword>
<evidence type="ECO:0000313" key="21">
    <source>
        <dbReference type="Proteomes" id="UP001499951"/>
    </source>
</evidence>
<evidence type="ECO:0000256" key="9">
    <source>
        <dbReference type="ARBA" id="ARBA00022741"/>
    </source>
</evidence>
<dbReference type="InterPro" id="IPR005702">
    <property type="entry name" value="Wzc-like_C"/>
</dbReference>
<dbReference type="InterPro" id="IPR025669">
    <property type="entry name" value="AAA_dom"/>
</dbReference>
<dbReference type="Pfam" id="PF02706">
    <property type="entry name" value="Wzz"/>
    <property type="match status" value="1"/>
</dbReference>
<dbReference type="CDD" id="cd05387">
    <property type="entry name" value="BY-kinase"/>
    <property type="match status" value="1"/>
</dbReference>
<feature type="coiled-coil region" evidence="16">
    <location>
        <begin position="231"/>
        <end position="288"/>
    </location>
</feature>
<evidence type="ECO:0000256" key="2">
    <source>
        <dbReference type="ARBA" id="ARBA00007316"/>
    </source>
</evidence>
<name>A0ABN1E8B1_9PROT</name>
<keyword evidence="9" id="KW-0547">Nucleotide-binding</keyword>
<dbReference type="PANTHER" id="PTHR32309:SF13">
    <property type="entry name" value="FERRIC ENTEROBACTIN TRANSPORT PROTEIN FEPE"/>
    <property type="match status" value="1"/>
</dbReference>
<dbReference type="NCBIfam" id="TIGR01007">
    <property type="entry name" value="eps_fam"/>
    <property type="match status" value="1"/>
</dbReference>
<dbReference type="PANTHER" id="PTHR32309">
    <property type="entry name" value="TYROSINE-PROTEIN KINASE"/>
    <property type="match status" value="1"/>
</dbReference>